<feature type="compositionally biased region" description="Basic and acidic residues" evidence="1">
    <location>
        <begin position="7"/>
        <end position="22"/>
    </location>
</feature>
<reference evidence="2" key="3">
    <citation type="submission" date="2023-05" db="EMBL/GenBank/DDBJ databases">
        <authorList>
            <person name="Smith C.H."/>
        </authorList>
    </citation>
    <scope>NUCLEOTIDE SEQUENCE</scope>
    <source>
        <strain evidence="2">CHS0354</strain>
        <tissue evidence="2">Mantle</tissue>
    </source>
</reference>
<evidence type="ECO:0000313" key="3">
    <source>
        <dbReference type="Proteomes" id="UP001195483"/>
    </source>
</evidence>
<sequence>MYRAQHRYQDHGDSRAGERFPQADEHLSTGYDAFLWMTRAATSCDASSPAVLLLPLCFVSSQQEVGLPAKAQPEIFHLSDRHYSDFRSFVPVRVLVYHGDHGIDFSQICIFEKANLHEGISTTQQKLSGLILKTTSDNSPLQEGS</sequence>
<dbReference type="AlphaFoldDB" id="A0AAE0SPE1"/>
<proteinExistence type="predicted"/>
<name>A0AAE0SPE1_9BIVA</name>
<keyword evidence="3" id="KW-1185">Reference proteome</keyword>
<dbReference type="EMBL" id="JAEAOA010000613">
    <property type="protein sequence ID" value="KAK3595599.1"/>
    <property type="molecule type" value="Genomic_DNA"/>
</dbReference>
<evidence type="ECO:0000313" key="2">
    <source>
        <dbReference type="EMBL" id="KAK3595599.1"/>
    </source>
</evidence>
<reference evidence="2" key="1">
    <citation type="journal article" date="2021" name="Genome Biol. Evol.">
        <title>A High-Quality Reference Genome for a Parasitic Bivalve with Doubly Uniparental Inheritance (Bivalvia: Unionida).</title>
        <authorList>
            <person name="Smith C.H."/>
        </authorList>
    </citation>
    <scope>NUCLEOTIDE SEQUENCE</scope>
    <source>
        <strain evidence="2">CHS0354</strain>
    </source>
</reference>
<gene>
    <name evidence="2" type="ORF">CHS0354_009555</name>
</gene>
<accession>A0AAE0SPE1</accession>
<dbReference type="Proteomes" id="UP001195483">
    <property type="component" value="Unassembled WGS sequence"/>
</dbReference>
<comment type="caution">
    <text evidence="2">The sequence shown here is derived from an EMBL/GenBank/DDBJ whole genome shotgun (WGS) entry which is preliminary data.</text>
</comment>
<protein>
    <submittedName>
        <fullName evidence="2">Uncharacterized protein</fullName>
    </submittedName>
</protein>
<evidence type="ECO:0000256" key="1">
    <source>
        <dbReference type="SAM" id="MobiDB-lite"/>
    </source>
</evidence>
<feature type="region of interest" description="Disordered" evidence="1">
    <location>
        <begin position="1"/>
        <end position="22"/>
    </location>
</feature>
<reference evidence="2" key="2">
    <citation type="journal article" date="2021" name="Genome Biol. Evol.">
        <title>Developing a high-quality reference genome for a parasitic bivalve with doubly uniparental inheritance (Bivalvia: Unionida).</title>
        <authorList>
            <person name="Smith C.H."/>
        </authorList>
    </citation>
    <scope>NUCLEOTIDE SEQUENCE</scope>
    <source>
        <strain evidence="2">CHS0354</strain>
        <tissue evidence="2">Mantle</tissue>
    </source>
</reference>
<organism evidence="2 3">
    <name type="scientific">Potamilus streckersoni</name>
    <dbReference type="NCBI Taxonomy" id="2493646"/>
    <lineage>
        <taxon>Eukaryota</taxon>
        <taxon>Metazoa</taxon>
        <taxon>Spiralia</taxon>
        <taxon>Lophotrochozoa</taxon>
        <taxon>Mollusca</taxon>
        <taxon>Bivalvia</taxon>
        <taxon>Autobranchia</taxon>
        <taxon>Heteroconchia</taxon>
        <taxon>Palaeoheterodonta</taxon>
        <taxon>Unionida</taxon>
        <taxon>Unionoidea</taxon>
        <taxon>Unionidae</taxon>
        <taxon>Ambleminae</taxon>
        <taxon>Lampsilini</taxon>
        <taxon>Potamilus</taxon>
    </lineage>
</organism>